<dbReference type="Pfam" id="PF03466">
    <property type="entry name" value="LysR_substrate"/>
    <property type="match status" value="1"/>
</dbReference>
<gene>
    <name evidence="6" type="ORF">thalar_00662</name>
</gene>
<dbReference type="InterPro" id="IPR036388">
    <property type="entry name" value="WH-like_DNA-bd_sf"/>
</dbReference>
<evidence type="ECO:0000313" key="6">
    <source>
        <dbReference type="EMBL" id="EPX81212.1"/>
    </source>
</evidence>
<dbReference type="PRINTS" id="PR00039">
    <property type="entry name" value="HTHLYSR"/>
</dbReference>
<dbReference type="Gene3D" id="3.40.190.290">
    <property type="match status" value="1"/>
</dbReference>
<accession>S9QND3</accession>
<dbReference type="GO" id="GO:0003677">
    <property type="term" value="F:DNA binding"/>
    <property type="evidence" value="ECO:0007669"/>
    <property type="project" value="UniProtKB-KW"/>
</dbReference>
<evidence type="ECO:0000256" key="3">
    <source>
        <dbReference type="ARBA" id="ARBA00023125"/>
    </source>
</evidence>
<dbReference type="EMBL" id="AONI01000006">
    <property type="protein sequence ID" value="EPX81212.1"/>
    <property type="molecule type" value="Genomic_DNA"/>
</dbReference>
<dbReference type="PANTHER" id="PTHR30579">
    <property type="entry name" value="TRANSCRIPTIONAL REGULATOR"/>
    <property type="match status" value="1"/>
</dbReference>
<evidence type="ECO:0000256" key="1">
    <source>
        <dbReference type="ARBA" id="ARBA00009437"/>
    </source>
</evidence>
<evidence type="ECO:0000259" key="5">
    <source>
        <dbReference type="PROSITE" id="PS50931"/>
    </source>
</evidence>
<keyword evidence="2" id="KW-0805">Transcription regulation</keyword>
<dbReference type="Pfam" id="PF00126">
    <property type="entry name" value="HTH_1"/>
    <property type="match status" value="1"/>
</dbReference>
<dbReference type="eggNOG" id="COG0583">
    <property type="taxonomic scope" value="Bacteria"/>
</dbReference>
<dbReference type="NCBIfam" id="NF009888">
    <property type="entry name" value="PRK13348.1"/>
    <property type="match status" value="1"/>
</dbReference>
<dbReference type="HOGENOM" id="CLU_063829_0_1_5"/>
<evidence type="ECO:0000313" key="7">
    <source>
        <dbReference type="Proteomes" id="UP000015351"/>
    </source>
</evidence>
<dbReference type="InterPro" id="IPR036390">
    <property type="entry name" value="WH_DNA-bd_sf"/>
</dbReference>
<dbReference type="STRING" id="1123360.thalar_00662"/>
<name>S9QND3_9RHOB</name>
<dbReference type="InterPro" id="IPR000847">
    <property type="entry name" value="LysR_HTH_N"/>
</dbReference>
<dbReference type="InterPro" id="IPR017685">
    <property type="entry name" value="ArgP"/>
</dbReference>
<reference evidence="7" key="1">
    <citation type="journal article" date="2013" name="Stand. Genomic Sci.">
        <title>Genome sequence of the Litoreibacter arenae type strain (DSM 19593(T)), a member of the Roseobacter clade isolated from sea sand.</title>
        <authorList>
            <person name="Riedel T."/>
            <person name="Fiebig A."/>
            <person name="Petersen J."/>
            <person name="Gronow S."/>
            <person name="Kyrpides N.C."/>
            <person name="Goker M."/>
            <person name="Klenk H.P."/>
        </authorList>
    </citation>
    <scope>NUCLEOTIDE SEQUENCE [LARGE SCALE GENOMIC DNA]</scope>
    <source>
        <strain evidence="7">DSM 19593</strain>
    </source>
</reference>
<dbReference type="RefSeq" id="WP_021101731.1">
    <property type="nucleotide sequence ID" value="NZ_KE557312.1"/>
</dbReference>
<dbReference type="OrthoDB" id="3252676at2"/>
<keyword evidence="7" id="KW-1185">Reference proteome</keyword>
<dbReference type="InterPro" id="IPR005119">
    <property type="entry name" value="LysR_subst-bd"/>
</dbReference>
<dbReference type="Proteomes" id="UP000015351">
    <property type="component" value="Unassembled WGS sequence"/>
</dbReference>
<dbReference type="AlphaFoldDB" id="S9QND3"/>
<comment type="caution">
    <text evidence="6">The sequence shown here is derived from an EMBL/GenBank/DDBJ whole genome shotgun (WGS) entry which is preliminary data.</text>
</comment>
<organism evidence="6 7">
    <name type="scientific">Litoreibacter arenae DSM 19593</name>
    <dbReference type="NCBI Taxonomy" id="1123360"/>
    <lineage>
        <taxon>Bacteria</taxon>
        <taxon>Pseudomonadati</taxon>
        <taxon>Pseudomonadota</taxon>
        <taxon>Alphaproteobacteria</taxon>
        <taxon>Rhodobacterales</taxon>
        <taxon>Roseobacteraceae</taxon>
        <taxon>Litoreibacter</taxon>
    </lineage>
</organism>
<feature type="domain" description="HTH lysR-type" evidence="5">
    <location>
        <begin position="1"/>
        <end position="58"/>
    </location>
</feature>
<dbReference type="InterPro" id="IPR050176">
    <property type="entry name" value="LTTR"/>
</dbReference>
<dbReference type="PROSITE" id="PS50931">
    <property type="entry name" value="HTH_LYSR"/>
    <property type="match status" value="1"/>
</dbReference>
<dbReference type="SUPFAM" id="SSF53850">
    <property type="entry name" value="Periplasmic binding protein-like II"/>
    <property type="match status" value="1"/>
</dbReference>
<dbReference type="Gene3D" id="1.10.10.10">
    <property type="entry name" value="Winged helix-like DNA-binding domain superfamily/Winged helix DNA-binding domain"/>
    <property type="match status" value="1"/>
</dbReference>
<protein>
    <submittedName>
        <fullName evidence="6">Transcriptional regulator, LysR family</fullName>
    </submittedName>
</protein>
<dbReference type="PANTHER" id="PTHR30579:SF2">
    <property type="entry name" value="HTH-TYPE TRANSCRIPTIONAL REGULATOR ARGP"/>
    <property type="match status" value="1"/>
</dbReference>
<proteinExistence type="inferred from homology"/>
<evidence type="ECO:0000256" key="2">
    <source>
        <dbReference type="ARBA" id="ARBA00023015"/>
    </source>
</evidence>
<sequence>MYDYSQLEALSAVIRTGSFDAAAAQIGVTQSAVSQRIKQLEERVGTVLVKRGQPCSGTEAGRRLATHADQVRLMEKALDFGLGSPLEPTPVRIAVNADSLATWLLPALAEHPDFLYDLIIDDQDHSADWLRAGEVAAAVTGHPGPVQGCDSYSLGAMRYFATASPEFMAHHMPDGPTPEAFERAPSMTFNDKDRLQSDWAKAVAGRPVTLPKHRLASSHAFVEAACLGIGWGMNPESLSRKELASGSLVQVAPDAPLDVPLYWQVSRLTAEPLLPLTRSVMRHARSMLIQEAE</sequence>
<dbReference type="GO" id="GO:0003700">
    <property type="term" value="F:DNA-binding transcription factor activity"/>
    <property type="evidence" value="ECO:0007669"/>
    <property type="project" value="InterPro"/>
</dbReference>
<dbReference type="NCBIfam" id="NF002964">
    <property type="entry name" value="PRK03635.1"/>
    <property type="match status" value="1"/>
</dbReference>
<evidence type="ECO:0000256" key="4">
    <source>
        <dbReference type="ARBA" id="ARBA00023163"/>
    </source>
</evidence>
<dbReference type="NCBIfam" id="TIGR03298">
    <property type="entry name" value="argP"/>
    <property type="match status" value="1"/>
</dbReference>
<keyword evidence="3" id="KW-0238">DNA-binding</keyword>
<comment type="similarity">
    <text evidence="1">Belongs to the LysR transcriptional regulatory family.</text>
</comment>
<dbReference type="PATRIC" id="fig|1123360.3.peg.654"/>
<dbReference type="SUPFAM" id="SSF46785">
    <property type="entry name" value="Winged helix' DNA-binding domain"/>
    <property type="match status" value="1"/>
</dbReference>
<keyword evidence="4" id="KW-0804">Transcription</keyword>